<organism evidence="2 3">
    <name type="scientific">Diploptera punctata</name>
    <name type="common">Pacific beetle cockroach</name>
    <dbReference type="NCBI Taxonomy" id="6984"/>
    <lineage>
        <taxon>Eukaryota</taxon>
        <taxon>Metazoa</taxon>
        <taxon>Ecdysozoa</taxon>
        <taxon>Arthropoda</taxon>
        <taxon>Hexapoda</taxon>
        <taxon>Insecta</taxon>
        <taxon>Pterygota</taxon>
        <taxon>Neoptera</taxon>
        <taxon>Polyneoptera</taxon>
        <taxon>Dictyoptera</taxon>
        <taxon>Blattodea</taxon>
        <taxon>Blaberoidea</taxon>
        <taxon>Blaberidae</taxon>
        <taxon>Diplopterinae</taxon>
        <taxon>Diploptera</taxon>
    </lineage>
</organism>
<dbReference type="PROSITE" id="PS00322">
    <property type="entry name" value="HISTONE_H3_1"/>
    <property type="match status" value="1"/>
</dbReference>
<dbReference type="InterPro" id="IPR000164">
    <property type="entry name" value="Histone_H3/CENP-A"/>
</dbReference>
<reference evidence="2" key="2">
    <citation type="submission" date="2023-05" db="EMBL/GenBank/DDBJ databases">
        <authorList>
            <person name="Fouks B."/>
        </authorList>
    </citation>
    <scope>NUCLEOTIDE SEQUENCE</scope>
    <source>
        <strain evidence="2">Stay&amp;Tobe</strain>
        <tissue evidence="2">Testes</tissue>
    </source>
</reference>
<name>A0AAD7ZZN0_DIPPU</name>
<protein>
    <submittedName>
        <fullName evidence="2">Uncharacterized protein</fullName>
    </submittedName>
</protein>
<proteinExistence type="predicted"/>
<evidence type="ECO:0000256" key="1">
    <source>
        <dbReference type="SAM" id="MobiDB-lite"/>
    </source>
</evidence>
<reference evidence="2" key="1">
    <citation type="journal article" date="2023" name="IScience">
        <title>Live-bearing cockroach genome reveals convergent evolutionary mechanisms linked to viviparity in insects and beyond.</title>
        <authorList>
            <person name="Fouks B."/>
            <person name="Harrison M.C."/>
            <person name="Mikhailova A.A."/>
            <person name="Marchal E."/>
            <person name="English S."/>
            <person name="Carruthers M."/>
            <person name="Jennings E.C."/>
            <person name="Chiamaka E.L."/>
            <person name="Frigard R.A."/>
            <person name="Pippel M."/>
            <person name="Attardo G.M."/>
            <person name="Benoit J.B."/>
            <person name="Bornberg-Bauer E."/>
            <person name="Tobe S.S."/>
        </authorList>
    </citation>
    <scope>NUCLEOTIDE SEQUENCE</scope>
    <source>
        <strain evidence="2">Stay&amp;Tobe</strain>
    </source>
</reference>
<dbReference type="GO" id="GO:0030527">
    <property type="term" value="F:structural constituent of chromatin"/>
    <property type="evidence" value="ECO:0007669"/>
    <property type="project" value="InterPro"/>
</dbReference>
<dbReference type="Proteomes" id="UP001233999">
    <property type="component" value="Unassembled WGS sequence"/>
</dbReference>
<gene>
    <name evidence="2" type="ORF">L9F63_027921</name>
</gene>
<sequence length="102" mass="10585">AGGGGGLVGGGGGRASTMGRVGVGVGVWSVDGPKLLPSSNLCPPFPRPVIRARPINNTQHVRSTGGKAPRKQLAHQGSQEECPSYRGEERRNPIGLFEDTNL</sequence>
<evidence type="ECO:0000313" key="2">
    <source>
        <dbReference type="EMBL" id="KAJ9589819.1"/>
    </source>
</evidence>
<dbReference type="GO" id="GO:0003677">
    <property type="term" value="F:DNA binding"/>
    <property type="evidence" value="ECO:0007669"/>
    <property type="project" value="InterPro"/>
</dbReference>
<dbReference type="GO" id="GO:0000786">
    <property type="term" value="C:nucleosome"/>
    <property type="evidence" value="ECO:0007669"/>
    <property type="project" value="InterPro"/>
</dbReference>
<comment type="caution">
    <text evidence="2">The sequence shown here is derived from an EMBL/GenBank/DDBJ whole genome shotgun (WGS) entry which is preliminary data.</text>
</comment>
<accession>A0AAD7ZZN0</accession>
<feature type="non-terminal residue" evidence="2">
    <location>
        <position position="1"/>
    </location>
</feature>
<keyword evidence="3" id="KW-1185">Reference proteome</keyword>
<dbReference type="EMBL" id="JASPKZ010004690">
    <property type="protein sequence ID" value="KAJ9589819.1"/>
    <property type="molecule type" value="Genomic_DNA"/>
</dbReference>
<dbReference type="AlphaFoldDB" id="A0AAD7ZZN0"/>
<evidence type="ECO:0000313" key="3">
    <source>
        <dbReference type="Proteomes" id="UP001233999"/>
    </source>
</evidence>
<feature type="non-terminal residue" evidence="2">
    <location>
        <position position="102"/>
    </location>
</feature>
<feature type="region of interest" description="Disordered" evidence="1">
    <location>
        <begin position="53"/>
        <end position="102"/>
    </location>
</feature>